<evidence type="ECO:0000313" key="11">
    <source>
        <dbReference type="Proteomes" id="UP001306508"/>
    </source>
</evidence>
<dbReference type="GO" id="GO:0005634">
    <property type="term" value="C:nucleus"/>
    <property type="evidence" value="ECO:0007669"/>
    <property type="project" value="UniProtKB-SubCell"/>
</dbReference>
<dbReference type="GO" id="GO:0000981">
    <property type="term" value="F:DNA-binding transcription factor activity, RNA polymerase II-specific"/>
    <property type="evidence" value="ECO:0007669"/>
    <property type="project" value="InterPro"/>
</dbReference>
<dbReference type="AlphaFoldDB" id="A0AAN7WRU7"/>
<gene>
    <name evidence="10" type="ORF">RI543_004577</name>
</gene>
<evidence type="ECO:0000256" key="7">
    <source>
        <dbReference type="ARBA" id="ARBA00023242"/>
    </source>
</evidence>
<dbReference type="InterPro" id="IPR001138">
    <property type="entry name" value="Zn2Cys6_DnaBD"/>
</dbReference>
<dbReference type="CDD" id="cd12148">
    <property type="entry name" value="fungal_TF_MHR"/>
    <property type="match status" value="1"/>
</dbReference>
<dbReference type="Gene3D" id="4.10.240.10">
    <property type="entry name" value="Zn(2)-C6 fungal-type DNA-binding domain"/>
    <property type="match status" value="1"/>
</dbReference>
<dbReference type="PANTHER" id="PTHR47540">
    <property type="entry name" value="THIAMINE REPRESSIBLE GENES REGULATORY PROTEIN THI5"/>
    <property type="match status" value="1"/>
</dbReference>
<dbReference type="SMART" id="SM00066">
    <property type="entry name" value="GAL4"/>
    <property type="match status" value="1"/>
</dbReference>
<dbReference type="PANTHER" id="PTHR47540:SF1">
    <property type="entry name" value="ACTIVATOR OF STRESS GENES 1-RELATED"/>
    <property type="match status" value="1"/>
</dbReference>
<feature type="compositionally biased region" description="Low complexity" evidence="8">
    <location>
        <begin position="420"/>
        <end position="432"/>
    </location>
</feature>
<dbReference type="CDD" id="cd00067">
    <property type="entry name" value="GAL4"/>
    <property type="match status" value="1"/>
</dbReference>
<comment type="subcellular location">
    <subcellularLocation>
        <location evidence="1">Nucleus</location>
    </subcellularLocation>
</comment>
<dbReference type="GO" id="GO:0045944">
    <property type="term" value="P:positive regulation of transcription by RNA polymerase II"/>
    <property type="evidence" value="ECO:0007669"/>
    <property type="project" value="TreeGrafter"/>
</dbReference>
<reference evidence="11" key="1">
    <citation type="submission" date="2023-07" db="EMBL/GenBank/DDBJ databases">
        <title>A draft genome of Kazachstania heterogenica Y-27499.</title>
        <authorList>
            <person name="Donic C."/>
            <person name="Kralova J.S."/>
            <person name="Fidel L."/>
            <person name="Ben-Dor S."/>
            <person name="Jung S."/>
        </authorList>
    </citation>
    <scope>NUCLEOTIDE SEQUENCE [LARGE SCALE GENOMIC DNA]</scope>
    <source>
        <strain evidence="11">Y27499</strain>
    </source>
</reference>
<keyword evidence="7" id="KW-0539">Nucleus</keyword>
<dbReference type="SMART" id="SM00906">
    <property type="entry name" value="Fungal_trans"/>
    <property type="match status" value="1"/>
</dbReference>
<sequence>MSKDIFPSPTNPPLQIALQLQPSNDQFKRRRVTRACDECRKKKVKCDGQQPCIHCTVYSYNCTYNKPTKRTFTQKQQDSIINSTTTDTTNNVTTINNNITNYSSTSNINSPVTPATVAATLSTIPHTNVINLNTNSTSIQNLPNDTNMNPNAVNSVDTFNLDSPSSTILNSNIQSSTVTSNNNNSNTNKSKKKSNVTTLKLQSQINKYQQLFNTLLPNMPDIDTIDIPLFLQILRNFKDDSDTFLDDAIKEYYMIVNDTTTTTTTSNILTSPSYQTPNYSNPDDMSISNSTRNTINDNNNQNDINRSNSSISLVGSMMMDPNDRIKSIQYYSSPPLLQSIGREIKIILPPKPVALLFVKNTWEHCCVLLKFYHRPTFLKQLDELYKTDPNNYSVEQMKFLPLCYAIMAVGALFTKSIEQNNNNHNHNNTNSNKSAGNDKKNDNNKVNNVTTVINNNNIVFMDSNNNIIKESPSVNTQWKESNTVNKNNFMQDEGYKYFIAARKLLDITNTRDLNSIQAVLALFIFLQCSARLSTCYSYIGVTMRSVLREGFHRKVPDNSPLSLIEIECRKRLFFTIYKLDIYVNAMLGLPRSISPEDWDQTLPLDISDDNITDDKIYFERQNNVLSSAGIANYHTKLLFILDSIMRELYPIKKTNNVISHKTVTQLEIKLKNWVDSLPMELKPNAKTIPPKYERANKLLHLSFLHVQIILYRPFIHFLSRNFVSSNTDKLSLQRANNSIVVARTVVRMAQDMVNKNLISGSYWYACYTIFYSVAGLLFYIHEADLPDKDSARKYYEILKDAECGRNVLIQLKDTSMAANRTYNILNKLFEKLNSKTIQLSAKYSSSFTRKPPLNETFSTASSDISQTSSYNVEKFVKDVPTFSDYLDQNISSDFVKSIRTSSTNSVNQFASSGDLITDNNVINTKNDYSNDDSSKTTGIKAVVDNNDDFFVKTAPTNSNNMSGPSIKKEQIFDFSDSCITNPTVSCLKNNSVTQSGLDTSLLISQNVDNNNNNNEHTDNIGSVKSEPLSDDNIGIFDVFDKLDAQLFGKDNVESQYQNPANFKFDQS</sequence>
<organism evidence="10 11">
    <name type="scientific">Arxiozyma heterogenica</name>
    <dbReference type="NCBI Taxonomy" id="278026"/>
    <lineage>
        <taxon>Eukaryota</taxon>
        <taxon>Fungi</taxon>
        <taxon>Dikarya</taxon>
        <taxon>Ascomycota</taxon>
        <taxon>Saccharomycotina</taxon>
        <taxon>Saccharomycetes</taxon>
        <taxon>Saccharomycetales</taxon>
        <taxon>Saccharomycetaceae</taxon>
        <taxon>Arxiozyma</taxon>
    </lineage>
</organism>
<keyword evidence="5" id="KW-0238">DNA-binding</keyword>
<evidence type="ECO:0000256" key="4">
    <source>
        <dbReference type="ARBA" id="ARBA00023015"/>
    </source>
</evidence>
<dbReference type="Proteomes" id="UP001306508">
    <property type="component" value="Unassembled WGS sequence"/>
</dbReference>
<dbReference type="Pfam" id="PF04082">
    <property type="entry name" value="Fungal_trans"/>
    <property type="match status" value="1"/>
</dbReference>
<dbReference type="EMBL" id="JAWIZZ010000056">
    <property type="protein sequence ID" value="KAK5774043.1"/>
    <property type="molecule type" value="Genomic_DNA"/>
</dbReference>
<dbReference type="InterPro" id="IPR051711">
    <property type="entry name" value="Stress_Response_Reg"/>
</dbReference>
<keyword evidence="4" id="KW-0805">Transcription regulation</keyword>
<accession>A0AAN7WRU7</accession>
<evidence type="ECO:0000256" key="8">
    <source>
        <dbReference type="SAM" id="MobiDB-lite"/>
    </source>
</evidence>
<dbReference type="SUPFAM" id="SSF57701">
    <property type="entry name" value="Zn2/Cys6 DNA-binding domain"/>
    <property type="match status" value="1"/>
</dbReference>
<name>A0AAN7WRU7_9SACH</name>
<dbReference type="GO" id="GO:0043565">
    <property type="term" value="F:sequence-specific DNA binding"/>
    <property type="evidence" value="ECO:0007669"/>
    <property type="project" value="TreeGrafter"/>
</dbReference>
<keyword evidence="2" id="KW-0479">Metal-binding</keyword>
<evidence type="ECO:0000259" key="9">
    <source>
        <dbReference type="PROSITE" id="PS50048"/>
    </source>
</evidence>
<evidence type="ECO:0000256" key="5">
    <source>
        <dbReference type="ARBA" id="ARBA00023125"/>
    </source>
</evidence>
<evidence type="ECO:0000313" key="10">
    <source>
        <dbReference type="EMBL" id="KAK5774043.1"/>
    </source>
</evidence>
<dbReference type="InterPro" id="IPR007219">
    <property type="entry name" value="XnlR_reg_dom"/>
</dbReference>
<dbReference type="InterPro" id="IPR036864">
    <property type="entry name" value="Zn2-C6_fun-type_DNA-bd_sf"/>
</dbReference>
<dbReference type="GO" id="GO:0008270">
    <property type="term" value="F:zinc ion binding"/>
    <property type="evidence" value="ECO:0007669"/>
    <property type="project" value="InterPro"/>
</dbReference>
<keyword evidence="6" id="KW-0804">Transcription</keyword>
<feature type="region of interest" description="Disordered" evidence="8">
    <location>
        <begin position="420"/>
        <end position="446"/>
    </location>
</feature>
<dbReference type="GO" id="GO:0006351">
    <property type="term" value="P:DNA-templated transcription"/>
    <property type="evidence" value="ECO:0007669"/>
    <property type="project" value="InterPro"/>
</dbReference>
<feature type="region of interest" description="Disordered" evidence="8">
    <location>
        <begin position="175"/>
        <end position="196"/>
    </location>
</feature>
<protein>
    <recommendedName>
        <fullName evidence="9">Zn(2)-C6 fungal-type domain-containing protein</fullName>
    </recommendedName>
</protein>
<evidence type="ECO:0000256" key="1">
    <source>
        <dbReference type="ARBA" id="ARBA00004123"/>
    </source>
</evidence>
<comment type="caution">
    <text evidence="10">The sequence shown here is derived from an EMBL/GenBank/DDBJ whole genome shotgun (WGS) entry which is preliminary data.</text>
</comment>
<evidence type="ECO:0000256" key="6">
    <source>
        <dbReference type="ARBA" id="ARBA00023163"/>
    </source>
</evidence>
<proteinExistence type="predicted"/>
<feature type="domain" description="Zn(2)-C6 fungal-type" evidence="9">
    <location>
        <begin position="35"/>
        <end position="64"/>
    </location>
</feature>
<evidence type="ECO:0000256" key="3">
    <source>
        <dbReference type="ARBA" id="ARBA00022833"/>
    </source>
</evidence>
<dbReference type="PROSITE" id="PS50048">
    <property type="entry name" value="ZN2_CY6_FUNGAL_2"/>
    <property type="match status" value="1"/>
</dbReference>
<keyword evidence="11" id="KW-1185">Reference proteome</keyword>
<evidence type="ECO:0000256" key="2">
    <source>
        <dbReference type="ARBA" id="ARBA00022723"/>
    </source>
</evidence>
<feature type="compositionally biased region" description="Low complexity" evidence="8">
    <location>
        <begin position="175"/>
        <end position="188"/>
    </location>
</feature>
<dbReference type="Pfam" id="PF00172">
    <property type="entry name" value="Zn_clus"/>
    <property type="match status" value="1"/>
</dbReference>
<dbReference type="PROSITE" id="PS00463">
    <property type="entry name" value="ZN2_CY6_FUNGAL_1"/>
    <property type="match status" value="1"/>
</dbReference>
<keyword evidence="3" id="KW-0862">Zinc</keyword>